<dbReference type="GO" id="GO:1990281">
    <property type="term" value="C:efflux pump complex"/>
    <property type="evidence" value="ECO:0007669"/>
    <property type="project" value="TreeGrafter"/>
</dbReference>
<accession>A0AAP9EU29</accession>
<dbReference type="Proteomes" id="UP000323560">
    <property type="component" value="Chromosome"/>
</dbReference>
<evidence type="ECO:0000256" key="6">
    <source>
        <dbReference type="ARBA" id="ARBA00023136"/>
    </source>
</evidence>
<protein>
    <submittedName>
        <fullName evidence="9">TolC family outer membrane protein</fullName>
    </submittedName>
</protein>
<sequence>MFRRAGYLMTSGCNGAKTMTGPLGLGLLTFLLSGTALAQKYDGSGSPTFVPHTLQEALSTAYLTNPTLREERARLRATDEQVPTAMAGWHPTIQGTMNLSYYDGATNYASTGGSLGSNVRYQTPGYNGGVNISQPLYQGGKTLASIHAATNQVMAERAKLIATEQDVFTNVVNAYVGVIEDEQLLQLAINNERVLQQQLQATEERFHVGEITRTDVAQAQAALASATAQRQQSEGTLQSAQATYLQIVGIAAPPNLEPPQPLNLPVKSEKEAIGLAVQNNPNVVNALFTEAQQKDNVSVQISAIMPKVSAELNYQHSVNQGYSRSLTDNKYGVIAFQVPIYQGGSEYSAIRGARQQTQAAHREVDVQRRQALQKAAASWQQMVAYKQSIASDRIAISANVIALDGVERQALVGTSTTLAVLQQQQTLLSAQQALVQHLSNLVLSSYAVAASIGRLTASDLKLGVPLYDEKAYYNAVKNKLWGMSDYAINQPGR</sequence>
<dbReference type="NCBIfam" id="TIGR01844">
    <property type="entry name" value="type_I_sec_TolC"/>
    <property type="match status" value="1"/>
</dbReference>
<evidence type="ECO:0000256" key="5">
    <source>
        <dbReference type="ARBA" id="ARBA00022692"/>
    </source>
</evidence>
<proteinExistence type="inferred from homology"/>
<evidence type="ECO:0000256" key="2">
    <source>
        <dbReference type="ARBA" id="ARBA00007613"/>
    </source>
</evidence>
<dbReference type="PANTHER" id="PTHR30026">
    <property type="entry name" value="OUTER MEMBRANE PROTEIN TOLC"/>
    <property type="match status" value="1"/>
</dbReference>
<evidence type="ECO:0000256" key="1">
    <source>
        <dbReference type="ARBA" id="ARBA00004442"/>
    </source>
</evidence>
<dbReference type="InterPro" id="IPR003423">
    <property type="entry name" value="OMP_efflux"/>
</dbReference>
<dbReference type="GO" id="GO:0009279">
    <property type="term" value="C:cell outer membrane"/>
    <property type="evidence" value="ECO:0007669"/>
    <property type="project" value="UniProtKB-SubCell"/>
</dbReference>
<keyword evidence="7" id="KW-0998">Cell outer membrane</keyword>
<keyword evidence="4" id="KW-1134">Transmembrane beta strand</keyword>
<dbReference type="InterPro" id="IPR010130">
    <property type="entry name" value="T1SS_OMP_TolC"/>
</dbReference>
<feature type="coiled-coil region" evidence="8">
    <location>
        <begin position="185"/>
        <end position="243"/>
    </location>
</feature>
<name>A0AAP9EU29_GLUTH</name>
<dbReference type="AlphaFoldDB" id="A0AAP9EU29"/>
<organism evidence="9 10">
    <name type="scientific">Gluconobacter thailandicus</name>
    <dbReference type="NCBI Taxonomy" id="257438"/>
    <lineage>
        <taxon>Bacteria</taxon>
        <taxon>Pseudomonadati</taxon>
        <taxon>Pseudomonadota</taxon>
        <taxon>Alphaproteobacteria</taxon>
        <taxon>Acetobacterales</taxon>
        <taxon>Acetobacteraceae</taxon>
        <taxon>Gluconobacter</taxon>
    </lineage>
</organism>
<keyword evidence="5" id="KW-0812">Transmembrane</keyword>
<comment type="similarity">
    <text evidence="2">Belongs to the outer membrane factor (OMF) (TC 1.B.17) family.</text>
</comment>
<dbReference type="GO" id="GO:0015288">
    <property type="term" value="F:porin activity"/>
    <property type="evidence" value="ECO:0007669"/>
    <property type="project" value="TreeGrafter"/>
</dbReference>
<evidence type="ECO:0000256" key="8">
    <source>
        <dbReference type="SAM" id="Coils"/>
    </source>
</evidence>
<dbReference type="KEGG" id="gti:FXF46_14855"/>
<evidence type="ECO:0000313" key="10">
    <source>
        <dbReference type="Proteomes" id="UP000323560"/>
    </source>
</evidence>
<dbReference type="EMBL" id="CP043043">
    <property type="protein sequence ID" value="QEH97390.1"/>
    <property type="molecule type" value="Genomic_DNA"/>
</dbReference>
<keyword evidence="3" id="KW-0813">Transport</keyword>
<dbReference type="InterPro" id="IPR051906">
    <property type="entry name" value="TolC-like"/>
</dbReference>
<evidence type="ECO:0000313" key="9">
    <source>
        <dbReference type="EMBL" id="QEH97390.1"/>
    </source>
</evidence>
<keyword evidence="6" id="KW-0472">Membrane</keyword>
<dbReference type="Pfam" id="PF02321">
    <property type="entry name" value="OEP"/>
    <property type="match status" value="2"/>
</dbReference>
<dbReference type="GO" id="GO:0015562">
    <property type="term" value="F:efflux transmembrane transporter activity"/>
    <property type="evidence" value="ECO:0007669"/>
    <property type="project" value="InterPro"/>
</dbReference>
<dbReference type="Gene3D" id="1.20.1600.10">
    <property type="entry name" value="Outer membrane efflux proteins (OEP)"/>
    <property type="match status" value="1"/>
</dbReference>
<gene>
    <name evidence="9" type="ORF">FXF46_14855</name>
</gene>
<reference evidence="9 10" key="1">
    <citation type="submission" date="2019-08" db="EMBL/GenBank/DDBJ databases">
        <title>Gluconobacter frateurii HD924 genome.</title>
        <authorList>
            <person name="Liu Y."/>
            <person name="Zhang P."/>
        </authorList>
    </citation>
    <scope>NUCLEOTIDE SEQUENCE [LARGE SCALE GENOMIC DNA]</scope>
    <source>
        <strain evidence="9 10">HD924</strain>
    </source>
</reference>
<keyword evidence="8" id="KW-0175">Coiled coil</keyword>
<comment type="subcellular location">
    <subcellularLocation>
        <location evidence="1">Cell outer membrane</location>
    </subcellularLocation>
</comment>
<dbReference type="PANTHER" id="PTHR30026:SF22">
    <property type="entry name" value="OUTER MEMBRANE EFFLUX PROTEIN"/>
    <property type="match status" value="1"/>
</dbReference>
<evidence type="ECO:0000256" key="7">
    <source>
        <dbReference type="ARBA" id="ARBA00023237"/>
    </source>
</evidence>
<evidence type="ECO:0000256" key="4">
    <source>
        <dbReference type="ARBA" id="ARBA00022452"/>
    </source>
</evidence>
<dbReference type="SUPFAM" id="SSF56954">
    <property type="entry name" value="Outer membrane efflux proteins (OEP)"/>
    <property type="match status" value="1"/>
</dbReference>
<evidence type="ECO:0000256" key="3">
    <source>
        <dbReference type="ARBA" id="ARBA00022448"/>
    </source>
</evidence>